<sequence>MIPHVVVDPRNHIADDRSHDGPSLGSHMAKKVAKTPAEDLALVRGAKEERPGSGWERKLTPFVTTAGSAPTRNQRPIRGGTTTTGCLWAVRETVVAALAFSKINSCSPRACHHGKVHGFNLPSPPSSSSAPTPLTQRLSLAPAQGLHAGSASASQRIADGIPSSSQLNRAMKGKMGLNAKYDAMQRQTEIRARALAAPRTITGISLRRLSLPSRTPPFGSPTHHHPVFANLPTPASAFRFQRSSAFHPEATPSPVRTYPAPTLWNGPQPSGDEVSAYTYAVSEEDAFPTNRMFEPGPRAEGASASKLPRPRPRPPLFHRAGNSPRLWVDQPQQLTSVPLPSRLSNASLELALTIPHDVLDQGPDPPFTLGSDPQQAPPATPTPTSRPKLEPWVAVTPEMVIPLDANRAMVGKSSPRVPLLQQQEQEQPGATASLLTLNKPFSVPFLRGPTNIAWPAVPSPSPDQRSNGAGTAPPSGSPQNTSDGVNQGTDWSLASVPLRGALPRFVDEAGHDDTRGDLESSPVRDGRPKTSWTYETNGADVMVVGER</sequence>
<dbReference type="AlphaFoldDB" id="A0A139AV83"/>
<feature type="region of interest" description="Disordered" evidence="1">
    <location>
        <begin position="357"/>
        <end position="389"/>
    </location>
</feature>
<evidence type="ECO:0000313" key="2">
    <source>
        <dbReference type="EMBL" id="KXS20609.1"/>
    </source>
</evidence>
<dbReference type="Proteomes" id="UP000070544">
    <property type="component" value="Unassembled WGS sequence"/>
</dbReference>
<feature type="compositionally biased region" description="Basic and acidic residues" evidence="1">
    <location>
        <begin position="7"/>
        <end position="20"/>
    </location>
</feature>
<feature type="compositionally biased region" description="Basic and acidic residues" evidence="1">
    <location>
        <begin position="505"/>
        <end position="528"/>
    </location>
</feature>
<keyword evidence="3" id="KW-1185">Reference proteome</keyword>
<feature type="region of interest" description="Disordered" evidence="1">
    <location>
        <begin position="289"/>
        <end position="328"/>
    </location>
</feature>
<organism evidence="2 3">
    <name type="scientific">Gonapodya prolifera (strain JEL478)</name>
    <name type="common">Monoblepharis prolifera</name>
    <dbReference type="NCBI Taxonomy" id="1344416"/>
    <lineage>
        <taxon>Eukaryota</taxon>
        <taxon>Fungi</taxon>
        <taxon>Fungi incertae sedis</taxon>
        <taxon>Chytridiomycota</taxon>
        <taxon>Chytridiomycota incertae sedis</taxon>
        <taxon>Monoblepharidomycetes</taxon>
        <taxon>Monoblepharidales</taxon>
        <taxon>Gonapodyaceae</taxon>
        <taxon>Gonapodya</taxon>
    </lineage>
</organism>
<dbReference type="EMBL" id="KQ965735">
    <property type="protein sequence ID" value="KXS20609.1"/>
    <property type="molecule type" value="Genomic_DNA"/>
</dbReference>
<protein>
    <submittedName>
        <fullName evidence="2">Uncharacterized protein</fullName>
    </submittedName>
</protein>
<reference evidence="2 3" key="1">
    <citation type="journal article" date="2015" name="Genome Biol. Evol.">
        <title>Phylogenomic analyses indicate that early fungi evolved digesting cell walls of algal ancestors of land plants.</title>
        <authorList>
            <person name="Chang Y."/>
            <person name="Wang S."/>
            <person name="Sekimoto S."/>
            <person name="Aerts A.L."/>
            <person name="Choi C."/>
            <person name="Clum A."/>
            <person name="LaButti K.M."/>
            <person name="Lindquist E.A."/>
            <person name="Yee Ngan C."/>
            <person name="Ohm R.A."/>
            <person name="Salamov A.A."/>
            <person name="Grigoriev I.V."/>
            <person name="Spatafora J.W."/>
            <person name="Berbee M.L."/>
        </authorList>
    </citation>
    <scope>NUCLEOTIDE SEQUENCE [LARGE SCALE GENOMIC DNA]</scope>
    <source>
        <strain evidence="2 3">JEL478</strain>
    </source>
</reference>
<proteinExistence type="predicted"/>
<feature type="region of interest" description="Disordered" evidence="1">
    <location>
        <begin position="454"/>
        <end position="533"/>
    </location>
</feature>
<name>A0A139AV83_GONPJ</name>
<gene>
    <name evidence="2" type="ORF">M427DRAFT_41332</name>
</gene>
<feature type="region of interest" description="Disordered" evidence="1">
    <location>
        <begin position="1"/>
        <end position="27"/>
    </location>
</feature>
<accession>A0A139AV83</accession>
<feature type="region of interest" description="Disordered" evidence="1">
    <location>
        <begin position="143"/>
        <end position="166"/>
    </location>
</feature>
<feature type="compositionally biased region" description="Polar residues" evidence="1">
    <location>
        <begin position="477"/>
        <end position="492"/>
    </location>
</feature>
<evidence type="ECO:0000313" key="3">
    <source>
        <dbReference type="Proteomes" id="UP000070544"/>
    </source>
</evidence>
<evidence type="ECO:0000256" key="1">
    <source>
        <dbReference type="SAM" id="MobiDB-lite"/>
    </source>
</evidence>